<dbReference type="RefSeq" id="WP_277832109.1">
    <property type="nucleotide sequence ID" value="NZ_JAAIVF010000002.1"/>
</dbReference>
<evidence type="ECO:0000313" key="2">
    <source>
        <dbReference type="Proteomes" id="UP001152755"/>
    </source>
</evidence>
<reference evidence="1" key="1">
    <citation type="submission" date="2022-08" db="EMBL/GenBank/DDBJ databases">
        <title>Genome analysis of Corynebacteriales strain.</title>
        <authorList>
            <person name="Lee S.D."/>
        </authorList>
    </citation>
    <scope>NUCLEOTIDE SEQUENCE</scope>
    <source>
        <strain evidence="1">D3-21</strain>
    </source>
</reference>
<proteinExistence type="predicted"/>
<name>A0A9X4RDI8_9ACTN</name>
<dbReference type="InterPro" id="IPR010428">
    <property type="entry name" value="Zincin_1"/>
</dbReference>
<keyword evidence="2" id="KW-1185">Reference proteome</keyword>
<dbReference type="Proteomes" id="UP001152755">
    <property type="component" value="Unassembled WGS sequence"/>
</dbReference>
<evidence type="ECO:0000313" key="1">
    <source>
        <dbReference type="EMBL" id="MDG3014212.1"/>
    </source>
</evidence>
<dbReference type="SUPFAM" id="SSF55486">
    <property type="entry name" value="Metalloproteases ('zincins'), catalytic domain"/>
    <property type="match status" value="1"/>
</dbReference>
<dbReference type="Gene3D" id="3.30.2010.20">
    <property type="match status" value="1"/>
</dbReference>
<protein>
    <submittedName>
        <fullName evidence="1">Metallopeptidase family protein</fullName>
    </submittedName>
</protein>
<accession>A0A9X4RDI8</accession>
<sequence>MPVTMSEERFDELVSEALDLIPEKLAAAIDNVVVLVEARDPEDPTLLGLYHGIALTERDSSYAGALPDTITIYREALLDFCRSEDEVVHEVAVTVIHEIAHYFGIDDGQLHAWGWG</sequence>
<dbReference type="InterPro" id="IPR038555">
    <property type="entry name" value="Zincin_1_sf"/>
</dbReference>
<comment type="caution">
    <text evidence="1">The sequence shown here is derived from an EMBL/GenBank/DDBJ whole genome shotgun (WGS) entry which is preliminary data.</text>
</comment>
<dbReference type="AlphaFoldDB" id="A0A9X4RDI8"/>
<dbReference type="CDD" id="cd12952">
    <property type="entry name" value="MMP_ACEL2062"/>
    <property type="match status" value="1"/>
</dbReference>
<organism evidence="1 2">
    <name type="scientific">Speluncibacter jeojiensis</name>
    <dbReference type="NCBI Taxonomy" id="2710754"/>
    <lineage>
        <taxon>Bacteria</taxon>
        <taxon>Bacillati</taxon>
        <taxon>Actinomycetota</taxon>
        <taxon>Actinomycetes</taxon>
        <taxon>Mycobacteriales</taxon>
        <taxon>Speluncibacteraceae</taxon>
        <taxon>Speluncibacter</taxon>
    </lineage>
</organism>
<dbReference type="Pfam" id="PF06262">
    <property type="entry name" value="Zincin_1"/>
    <property type="match status" value="1"/>
</dbReference>
<dbReference type="EMBL" id="JANRHA010000003">
    <property type="protein sequence ID" value="MDG3014212.1"/>
    <property type="molecule type" value="Genomic_DNA"/>
</dbReference>
<gene>
    <name evidence="1" type="ORF">NVS88_06545</name>
</gene>